<dbReference type="PROSITE" id="PS51257">
    <property type="entry name" value="PROKAR_LIPOPROTEIN"/>
    <property type="match status" value="1"/>
</dbReference>
<evidence type="ECO:0000313" key="6">
    <source>
        <dbReference type="Proteomes" id="UP000260664"/>
    </source>
</evidence>
<comment type="caution">
    <text evidence="5">The sequence shown here is derived from an EMBL/GenBank/DDBJ whole genome shotgun (WGS) entry which is preliminary data.</text>
</comment>
<evidence type="ECO:0000256" key="3">
    <source>
        <dbReference type="SAM" id="SignalP"/>
    </source>
</evidence>
<evidence type="ECO:0000256" key="1">
    <source>
        <dbReference type="ARBA" id="ARBA00022801"/>
    </source>
</evidence>
<keyword evidence="1" id="KW-0378">Hydrolase</keyword>
<dbReference type="GO" id="GO:0008745">
    <property type="term" value="F:N-acetylmuramoyl-L-alanine amidase activity"/>
    <property type="evidence" value="ECO:0007669"/>
    <property type="project" value="InterPro"/>
</dbReference>
<organism evidence="5 6">
    <name type="scientific">Dorea formicigenerans</name>
    <dbReference type="NCBI Taxonomy" id="39486"/>
    <lineage>
        <taxon>Bacteria</taxon>
        <taxon>Bacillati</taxon>
        <taxon>Bacillota</taxon>
        <taxon>Clostridia</taxon>
        <taxon>Lachnospirales</taxon>
        <taxon>Lachnospiraceae</taxon>
        <taxon>Dorea</taxon>
    </lineage>
</organism>
<dbReference type="SUPFAM" id="SSF53187">
    <property type="entry name" value="Zn-dependent exopeptidases"/>
    <property type="match status" value="1"/>
</dbReference>
<proteinExistence type="predicted"/>
<feature type="region of interest" description="Disordered" evidence="2">
    <location>
        <begin position="22"/>
        <end position="77"/>
    </location>
</feature>
<dbReference type="GO" id="GO:0030288">
    <property type="term" value="C:outer membrane-bounded periplasmic space"/>
    <property type="evidence" value="ECO:0007669"/>
    <property type="project" value="TreeGrafter"/>
</dbReference>
<keyword evidence="3" id="KW-0732">Signal</keyword>
<feature type="domain" description="MurNAc-LAA" evidence="4">
    <location>
        <begin position="163"/>
        <end position="282"/>
    </location>
</feature>
<dbReference type="Gene3D" id="3.40.630.40">
    <property type="entry name" value="Zn-dependent exopeptidases"/>
    <property type="match status" value="1"/>
</dbReference>
<evidence type="ECO:0000256" key="2">
    <source>
        <dbReference type="SAM" id="MobiDB-lite"/>
    </source>
</evidence>
<sequence length="289" mass="31568">MKKRVLLLGLVVLMVLTGCGTTEKETKTKEKDPDKLVLNIEDKKEDNIQEEQTDMQEQASQPDGQSQAEEANEQQPQKNGHLIAIDAGHQAKGNSEKEPVGPGSSEMKAKVASGTSGKTSGLREYELTLAVSMKLKEELMNRGYDVLMIRETNDVNVSNAERAQIANNANADAFIRVHANGSDSSSANGMMTICQTASNPYNGNLYSQSQALSTDVLDQMVAATGAKRERVWETDTMSGINWAQVPTTIVEMGYMSNPTEDQKMATDEYQWQIVTGIANGVDQYLGIAR</sequence>
<dbReference type="SMART" id="SM00646">
    <property type="entry name" value="Ami_3"/>
    <property type="match status" value="1"/>
</dbReference>
<feature type="region of interest" description="Disordered" evidence="2">
    <location>
        <begin position="89"/>
        <end position="119"/>
    </location>
</feature>
<feature type="signal peptide" evidence="3">
    <location>
        <begin position="1"/>
        <end position="24"/>
    </location>
</feature>
<dbReference type="Pfam" id="PF01520">
    <property type="entry name" value="Amidase_3"/>
    <property type="match status" value="1"/>
</dbReference>
<feature type="chain" id="PRO_5017632370" evidence="3">
    <location>
        <begin position="25"/>
        <end position="289"/>
    </location>
</feature>
<gene>
    <name evidence="5" type="ORF">DXD84_09510</name>
</gene>
<dbReference type="InterPro" id="IPR002508">
    <property type="entry name" value="MurNAc-LAA_cat"/>
</dbReference>
<feature type="compositionally biased region" description="Basic and acidic residues" evidence="2">
    <location>
        <begin position="22"/>
        <end position="47"/>
    </location>
</feature>
<evidence type="ECO:0000313" key="5">
    <source>
        <dbReference type="EMBL" id="RGI83845.1"/>
    </source>
</evidence>
<dbReference type="AlphaFoldDB" id="A0A3E4F4N4"/>
<protein>
    <submittedName>
        <fullName evidence="5">N-acetylmuramoyl-L-alanine amidase</fullName>
    </submittedName>
</protein>
<dbReference type="EMBL" id="QSOI01000010">
    <property type="protein sequence ID" value="RGI83845.1"/>
    <property type="molecule type" value="Genomic_DNA"/>
</dbReference>
<dbReference type="InterPro" id="IPR050695">
    <property type="entry name" value="N-acetylmuramoyl_amidase_3"/>
</dbReference>
<feature type="compositionally biased region" description="Polar residues" evidence="2">
    <location>
        <begin position="55"/>
        <end position="77"/>
    </location>
</feature>
<accession>A0A3E4F4N4</accession>
<dbReference type="Proteomes" id="UP000260664">
    <property type="component" value="Unassembled WGS sequence"/>
</dbReference>
<dbReference type="PANTHER" id="PTHR30404">
    <property type="entry name" value="N-ACETYLMURAMOYL-L-ALANINE AMIDASE"/>
    <property type="match status" value="1"/>
</dbReference>
<dbReference type="PANTHER" id="PTHR30404:SF0">
    <property type="entry name" value="N-ACETYLMURAMOYL-L-ALANINE AMIDASE AMIC"/>
    <property type="match status" value="1"/>
</dbReference>
<dbReference type="GO" id="GO:0009253">
    <property type="term" value="P:peptidoglycan catabolic process"/>
    <property type="evidence" value="ECO:0007669"/>
    <property type="project" value="InterPro"/>
</dbReference>
<dbReference type="RefSeq" id="WP_117495278.1">
    <property type="nucleotide sequence ID" value="NZ_QSOI01000010.1"/>
</dbReference>
<evidence type="ECO:0000259" key="4">
    <source>
        <dbReference type="SMART" id="SM00646"/>
    </source>
</evidence>
<reference evidence="5 6" key="1">
    <citation type="submission" date="2018-08" db="EMBL/GenBank/DDBJ databases">
        <title>A genome reference for cultivated species of the human gut microbiota.</title>
        <authorList>
            <person name="Zou Y."/>
            <person name="Xue W."/>
            <person name="Luo G."/>
        </authorList>
    </citation>
    <scope>NUCLEOTIDE SEQUENCE [LARGE SCALE GENOMIC DNA]</scope>
    <source>
        <strain evidence="5 6">TM09-19AC</strain>
    </source>
</reference>
<name>A0A3E4F4N4_9FIRM</name>
<dbReference type="CDD" id="cd02696">
    <property type="entry name" value="MurNAc-LAA"/>
    <property type="match status" value="1"/>
</dbReference>